<feature type="transmembrane region" description="Helical" evidence="1">
    <location>
        <begin position="102"/>
        <end position="122"/>
    </location>
</feature>
<dbReference type="Proteomes" id="UP000058857">
    <property type="component" value="Chromosome 1"/>
</dbReference>
<proteinExistence type="predicted"/>
<keyword evidence="1" id="KW-1133">Transmembrane helix</keyword>
<keyword evidence="1" id="KW-0472">Membrane</keyword>
<reference evidence="2 3" key="1">
    <citation type="journal article" date="2015" name="PLoS Negl. Trop. Dis.">
        <title>Distribution of Plasmids in Distinct Leptospira Pathogenic Species.</title>
        <authorList>
            <person name="Wang Y."/>
            <person name="Zhuang X."/>
            <person name="Zhong Y."/>
            <person name="Zhang C."/>
            <person name="Zhang Y."/>
            <person name="Zeng L."/>
            <person name="Zhu Y."/>
            <person name="He P."/>
            <person name="Dong K."/>
            <person name="Pal U."/>
            <person name="Guo X."/>
            <person name="Qin J."/>
        </authorList>
    </citation>
    <scope>NUCLEOTIDE SEQUENCE [LARGE SCALE GENOMIC DNA]</scope>
    <source>
        <strain evidence="2 3">56604</strain>
    </source>
</reference>
<feature type="transmembrane region" description="Helical" evidence="1">
    <location>
        <begin position="31"/>
        <end position="53"/>
    </location>
</feature>
<name>A0A0S2ISB8_LEPBO</name>
<accession>A0A0S2ISB8</accession>
<dbReference type="AlphaFoldDB" id="A0A0S2ISB8"/>
<feature type="transmembrane region" description="Helical" evidence="1">
    <location>
        <begin position="60"/>
        <end position="82"/>
    </location>
</feature>
<evidence type="ECO:0000313" key="3">
    <source>
        <dbReference type="Proteomes" id="UP000058857"/>
    </source>
</evidence>
<keyword evidence="1" id="KW-0812">Transmembrane</keyword>
<evidence type="ECO:0000256" key="1">
    <source>
        <dbReference type="SAM" id="Phobius"/>
    </source>
</evidence>
<sequence length="133" mass="15007">MSLLNLPDSFLYGQSGQLFLMPLAAFSGSPWWTTILDVLFVVGISGGLSWYYYYYKRKDLLGGFWGALIVALLGSLIILSLLQDFIRSVVLWLVSPKFGIYQISNVNLLAVLLGGLLALYIMNRINHNKERRD</sequence>
<gene>
    <name evidence="2" type="ORF">LBBP_02309</name>
</gene>
<organism evidence="2">
    <name type="scientific">Leptospira borgpetersenii serovar Ballum</name>
    <dbReference type="NCBI Taxonomy" id="280505"/>
    <lineage>
        <taxon>Bacteria</taxon>
        <taxon>Pseudomonadati</taxon>
        <taxon>Spirochaetota</taxon>
        <taxon>Spirochaetia</taxon>
        <taxon>Leptospirales</taxon>
        <taxon>Leptospiraceae</taxon>
        <taxon>Leptospira</taxon>
    </lineage>
</organism>
<evidence type="ECO:0000313" key="2">
    <source>
        <dbReference type="EMBL" id="ALO26559.1"/>
    </source>
</evidence>
<protein>
    <submittedName>
        <fullName evidence="2">Uncharacterized protein</fullName>
    </submittedName>
</protein>
<dbReference type="PATRIC" id="fig|280505.15.peg.2259"/>
<dbReference type="EMBL" id="CP012029">
    <property type="protein sequence ID" value="ALO26559.1"/>
    <property type="molecule type" value="Genomic_DNA"/>
</dbReference>